<evidence type="ECO:0000313" key="2">
    <source>
        <dbReference type="EMBL" id="KAK4142373.1"/>
    </source>
</evidence>
<dbReference type="EMBL" id="MU853598">
    <property type="protein sequence ID" value="KAK4142373.1"/>
    <property type="molecule type" value="Genomic_DNA"/>
</dbReference>
<keyword evidence="3" id="KW-1185">Reference proteome</keyword>
<evidence type="ECO:0000256" key="1">
    <source>
        <dbReference type="SAM" id="MobiDB-lite"/>
    </source>
</evidence>
<comment type="caution">
    <text evidence="2">The sequence shown here is derived from an EMBL/GenBank/DDBJ whole genome shotgun (WGS) entry which is preliminary data.</text>
</comment>
<evidence type="ECO:0000313" key="3">
    <source>
        <dbReference type="Proteomes" id="UP001302676"/>
    </source>
</evidence>
<dbReference type="GeneID" id="87814270"/>
<dbReference type="Proteomes" id="UP001302676">
    <property type="component" value="Unassembled WGS sequence"/>
</dbReference>
<accession>A0AAN6ZLK7</accession>
<protein>
    <submittedName>
        <fullName evidence="2">Uncharacterized protein</fullName>
    </submittedName>
</protein>
<feature type="region of interest" description="Disordered" evidence="1">
    <location>
        <begin position="1"/>
        <end position="81"/>
    </location>
</feature>
<name>A0AAN6ZLK7_9PEZI</name>
<feature type="compositionally biased region" description="Polar residues" evidence="1">
    <location>
        <begin position="53"/>
        <end position="76"/>
    </location>
</feature>
<sequence length="275" mass="29707">MLEQSKDGDRSQAPTQEVGLEHLGLQAAPQKRPAPDDELEFISSNPVKKRKSTPTQTQPGPDSTPLTQHSPTSIPSPTRLIDRCRSAYGIRPAEIRKQVFVPEPRGGSLPTFDQFAFPRFSSPIRGPPTRLSVAISPKQLPYAVPTPQAPPDTGQSSGPRSFQPAVAPQTTIAFNQIPCLDYNGVPVTSRGFDMGQIFSLPILHQTTAYPAPVPTSQGLSPSSLLQDIAHTIRSGFPYAQVAARNGTPPDKVVETVGNLVITHLLRMASQSPRVR</sequence>
<proteinExistence type="predicted"/>
<dbReference type="RefSeq" id="XP_062635744.1">
    <property type="nucleotide sequence ID" value="XM_062777657.1"/>
</dbReference>
<feature type="region of interest" description="Disordered" evidence="1">
    <location>
        <begin position="142"/>
        <end position="164"/>
    </location>
</feature>
<dbReference type="AlphaFoldDB" id="A0AAN6ZLK7"/>
<reference evidence="2" key="1">
    <citation type="journal article" date="2023" name="Mol. Phylogenet. Evol.">
        <title>Genome-scale phylogeny and comparative genomics of the fungal order Sordariales.</title>
        <authorList>
            <person name="Hensen N."/>
            <person name="Bonometti L."/>
            <person name="Westerberg I."/>
            <person name="Brannstrom I.O."/>
            <person name="Guillou S."/>
            <person name="Cros-Aarteil S."/>
            <person name="Calhoun S."/>
            <person name="Haridas S."/>
            <person name="Kuo A."/>
            <person name="Mondo S."/>
            <person name="Pangilinan J."/>
            <person name="Riley R."/>
            <person name="LaButti K."/>
            <person name="Andreopoulos B."/>
            <person name="Lipzen A."/>
            <person name="Chen C."/>
            <person name="Yan M."/>
            <person name="Daum C."/>
            <person name="Ng V."/>
            <person name="Clum A."/>
            <person name="Steindorff A."/>
            <person name="Ohm R.A."/>
            <person name="Martin F."/>
            <person name="Silar P."/>
            <person name="Natvig D.O."/>
            <person name="Lalanne C."/>
            <person name="Gautier V."/>
            <person name="Ament-Velasquez S.L."/>
            <person name="Kruys A."/>
            <person name="Hutchinson M.I."/>
            <person name="Powell A.J."/>
            <person name="Barry K."/>
            <person name="Miller A.N."/>
            <person name="Grigoriev I.V."/>
            <person name="Debuchy R."/>
            <person name="Gladieux P."/>
            <person name="Hiltunen Thoren M."/>
            <person name="Johannesson H."/>
        </authorList>
    </citation>
    <scope>NUCLEOTIDE SEQUENCE</scope>
    <source>
        <strain evidence="2">CBS 141.50</strain>
    </source>
</reference>
<gene>
    <name evidence="2" type="ORF">C8A04DRAFT_13295</name>
</gene>
<organism evidence="2 3">
    <name type="scientific">Dichotomopilus funicola</name>
    <dbReference type="NCBI Taxonomy" id="1934379"/>
    <lineage>
        <taxon>Eukaryota</taxon>
        <taxon>Fungi</taxon>
        <taxon>Dikarya</taxon>
        <taxon>Ascomycota</taxon>
        <taxon>Pezizomycotina</taxon>
        <taxon>Sordariomycetes</taxon>
        <taxon>Sordariomycetidae</taxon>
        <taxon>Sordariales</taxon>
        <taxon>Chaetomiaceae</taxon>
        <taxon>Dichotomopilus</taxon>
    </lineage>
</organism>
<feature type="compositionally biased region" description="Basic and acidic residues" evidence="1">
    <location>
        <begin position="1"/>
        <end position="10"/>
    </location>
</feature>
<reference evidence="2" key="2">
    <citation type="submission" date="2023-05" db="EMBL/GenBank/DDBJ databases">
        <authorList>
            <consortium name="Lawrence Berkeley National Laboratory"/>
            <person name="Steindorff A."/>
            <person name="Hensen N."/>
            <person name="Bonometti L."/>
            <person name="Westerberg I."/>
            <person name="Brannstrom I.O."/>
            <person name="Guillou S."/>
            <person name="Cros-Aarteil S."/>
            <person name="Calhoun S."/>
            <person name="Haridas S."/>
            <person name="Kuo A."/>
            <person name="Mondo S."/>
            <person name="Pangilinan J."/>
            <person name="Riley R."/>
            <person name="Labutti K."/>
            <person name="Andreopoulos B."/>
            <person name="Lipzen A."/>
            <person name="Chen C."/>
            <person name="Yanf M."/>
            <person name="Daum C."/>
            <person name="Ng V."/>
            <person name="Clum A."/>
            <person name="Ohm R."/>
            <person name="Martin F."/>
            <person name="Silar P."/>
            <person name="Natvig D."/>
            <person name="Lalanne C."/>
            <person name="Gautier V."/>
            <person name="Ament-Velasquez S.L."/>
            <person name="Kruys A."/>
            <person name="Hutchinson M.I."/>
            <person name="Powell A.J."/>
            <person name="Barry K."/>
            <person name="Miller A.N."/>
            <person name="Grigoriev I.V."/>
            <person name="Debuchy R."/>
            <person name="Gladieux P."/>
            <person name="Thoren M.H."/>
            <person name="Johannesson H."/>
        </authorList>
    </citation>
    <scope>NUCLEOTIDE SEQUENCE</scope>
    <source>
        <strain evidence="2">CBS 141.50</strain>
    </source>
</reference>